<name>A0A8E2J9S9_9PEZI</name>
<dbReference type="AlphaFoldDB" id="A0A8E2J9S9"/>
<organism evidence="1 2">
    <name type="scientific">Lepidopterella palustris CBS 459.81</name>
    <dbReference type="NCBI Taxonomy" id="1314670"/>
    <lineage>
        <taxon>Eukaryota</taxon>
        <taxon>Fungi</taxon>
        <taxon>Dikarya</taxon>
        <taxon>Ascomycota</taxon>
        <taxon>Pezizomycotina</taxon>
        <taxon>Dothideomycetes</taxon>
        <taxon>Pleosporomycetidae</taxon>
        <taxon>Mytilinidiales</taxon>
        <taxon>Argynnaceae</taxon>
        <taxon>Lepidopterella</taxon>
    </lineage>
</organism>
<feature type="non-terminal residue" evidence="1">
    <location>
        <position position="1"/>
    </location>
</feature>
<evidence type="ECO:0000313" key="1">
    <source>
        <dbReference type="EMBL" id="OCK74583.1"/>
    </source>
</evidence>
<dbReference type="PANTHER" id="PTHR35391">
    <property type="entry name" value="C2H2-TYPE DOMAIN-CONTAINING PROTEIN-RELATED"/>
    <property type="match status" value="1"/>
</dbReference>
<proteinExistence type="predicted"/>
<reference evidence="1 2" key="1">
    <citation type="journal article" date="2016" name="Nat. Commun.">
        <title>Ectomycorrhizal ecology is imprinted in the genome of the dominant symbiotic fungus Cenococcum geophilum.</title>
        <authorList>
            <consortium name="DOE Joint Genome Institute"/>
            <person name="Peter M."/>
            <person name="Kohler A."/>
            <person name="Ohm R.A."/>
            <person name="Kuo A."/>
            <person name="Krutzmann J."/>
            <person name="Morin E."/>
            <person name="Arend M."/>
            <person name="Barry K.W."/>
            <person name="Binder M."/>
            <person name="Choi C."/>
            <person name="Clum A."/>
            <person name="Copeland A."/>
            <person name="Grisel N."/>
            <person name="Haridas S."/>
            <person name="Kipfer T."/>
            <person name="LaButti K."/>
            <person name="Lindquist E."/>
            <person name="Lipzen A."/>
            <person name="Maire R."/>
            <person name="Meier B."/>
            <person name="Mihaltcheva S."/>
            <person name="Molinier V."/>
            <person name="Murat C."/>
            <person name="Poggeler S."/>
            <person name="Quandt C.A."/>
            <person name="Sperisen C."/>
            <person name="Tritt A."/>
            <person name="Tisserant E."/>
            <person name="Crous P.W."/>
            <person name="Henrissat B."/>
            <person name="Nehls U."/>
            <person name="Egli S."/>
            <person name="Spatafora J.W."/>
            <person name="Grigoriev I.V."/>
            <person name="Martin F.M."/>
        </authorList>
    </citation>
    <scope>NUCLEOTIDE SEQUENCE [LARGE SCALE GENOMIC DNA]</scope>
    <source>
        <strain evidence="1 2">CBS 459.81</strain>
    </source>
</reference>
<keyword evidence="2" id="KW-1185">Reference proteome</keyword>
<sequence>MASEQQQPTIARSAELCLRSFQQCLQQSASVHARELSLVEDQLARFSIWTSNIGVFAPGRASMDHRLREVPDIQDVVRGLLDALDDCIQNCLSVLETLGNSQLEKSESTAVAVDEIFDRSIRAIANEISLLHRLSNTIRRASKESQNLKAAKLFRIQDDEGNDAEQLLQELFANYIHDRFPGISDTIRQRLASTILLRRKRILYRRARYGDTPIRPKKTISQPTITLPPSQQQITVVPEQKQGSDGPEVAAKSAQSIVQSLAVSATTLAADSFKKASTPSVVSVTKTVALDNHEDLVFPPAPNDCNKAIVEVTCPFCFYALPSLDVIDEKKWKAHVKNDLDPYICLFEECDTPEELYKHSDDWLKHMREHALRWRCNSKSHGGLVFVTRDDYVGHMRTIHEGTFTEAQLRVLAERNARTIGPMFESCPLCGVEEVKGRLEDHIVGHLRFLALKYLPSYQDE</sequence>
<evidence type="ECO:0000313" key="2">
    <source>
        <dbReference type="Proteomes" id="UP000250266"/>
    </source>
</evidence>
<gene>
    <name evidence="1" type="ORF">K432DRAFT_310436</name>
</gene>
<evidence type="ECO:0008006" key="3">
    <source>
        <dbReference type="Google" id="ProtNLM"/>
    </source>
</evidence>
<accession>A0A8E2J9S9</accession>
<protein>
    <recommendedName>
        <fullName evidence="3">C2H2-type domain-containing protein</fullName>
    </recommendedName>
</protein>
<dbReference type="OrthoDB" id="20872at2759"/>
<dbReference type="PANTHER" id="PTHR35391:SF7">
    <property type="entry name" value="C2H2-TYPE DOMAIN-CONTAINING PROTEIN"/>
    <property type="match status" value="1"/>
</dbReference>
<dbReference type="EMBL" id="KV745450">
    <property type="protein sequence ID" value="OCK74583.1"/>
    <property type="molecule type" value="Genomic_DNA"/>
</dbReference>
<dbReference type="Proteomes" id="UP000250266">
    <property type="component" value="Unassembled WGS sequence"/>
</dbReference>